<dbReference type="InParanoid" id="A0A5J5EF79"/>
<dbReference type="Proteomes" id="UP000326924">
    <property type="component" value="Unassembled WGS sequence"/>
</dbReference>
<comment type="caution">
    <text evidence="1">The sequence shown here is derived from an EMBL/GenBank/DDBJ whole genome shotgun (WGS) entry which is preliminary data.</text>
</comment>
<protein>
    <submittedName>
        <fullName evidence="1">Uncharacterized protein</fullName>
    </submittedName>
</protein>
<dbReference type="EMBL" id="VXIS01000453">
    <property type="protein sequence ID" value="KAA8893378.1"/>
    <property type="molecule type" value="Genomic_DNA"/>
</dbReference>
<evidence type="ECO:0000313" key="2">
    <source>
        <dbReference type="Proteomes" id="UP000326924"/>
    </source>
</evidence>
<sequence length="186" mass="20875">MSFRICFPRFAFIYYLQCTGYLVWGRSAGDEDRIISVRHIICLFCIGKGSRRNEIYLRCQSIGSNYFREERGIRASNALLSHVLSVPVIGVVAPGAPGAPPVVSPYIDVGKSEFNFDLGERHFSACSRCHSNLDISRDWHSFKAGVSIEESQLEGFQSFLFPSDGTRPTYAIIHDDASRQSEGIRQ</sequence>
<dbReference type="AlphaFoldDB" id="A0A5J5EF79"/>
<gene>
    <name evidence="1" type="ORF">FN846DRAFT_537707</name>
</gene>
<name>A0A5J5EF79_9PEZI</name>
<evidence type="ECO:0000313" key="1">
    <source>
        <dbReference type="EMBL" id="KAA8893378.1"/>
    </source>
</evidence>
<reference evidence="1 2" key="1">
    <citation type="submission" date="2019-09" db="EMBL/GenBank/DDBJ databases">
        <title>Draft genome of the ectomycorrhizal ascomycete Sphaerosporella brunnea.</title>
        <authorList>
            <consortium name="DOE Joint Genome Institute"/>
            <person name="Benucci G.M."/>
            <person name="Marozzi G."/>
            <person name="Antonielli L."/>
            <person name="Sanchez S."/>
            <person name="Marco P."/>
            <person name="Wang X."/>
            <person name="Falini L.B."/>
            <person name="Barry K."/>
            <person name="Haridas S."/>
            <person name="Lipzen A."/>
            <person name="Labutti K."/>
            <person name="Grigoriev I.V."/>
            <person name="Murat C."/>
            <person name="Martin F."/>
            <person name="Albertini E."/>
            <person name="Donnini D."/>
            <person name="Bonito G."/>
        </authorList>
    </citation>
    <scope>NUCLEOTIDE SEQUENCE [LARGE SCALE GENOMIC DNA]</scope>
    <source>
        <strain evidence="1 2">Sb_GMNB300</strain>
    </source>
</reference>
<accession>A0A5J5EF79</accession>
<organism evidence="1 2">
    <name type="scientific">Sphaerosporella brunnea</name>
    <dbReference type="NCBI Taxonomy" id="1250544"/>
    <lineage>
        <taxon>Eukaryota</taxon>
        <taxon>Fungi</taxon>
        <taxon>Dikarya</taxon>
        <taxon>Ascomycota</taxon>
        <taxon>Pezizomycotina</taxon>
        <taxon>Pezizomycetes</taxon>
        <taxon>Pezizales</taxon>
        <taxon>Pyronemataceae</taxon>
        <taxon>Sphaerosporella</taxon>
    </lineage>
</organism>
<keyword evidence="2" id="KW-1185">Reference proteome</keyword>
<proteinExistence type="predicted"/>